<dbReference type="InterPro" id="IPR036259">
    <property type="entry name" value="MFS_trans_sf"/>
</dbReference>
<dbReference type="PANTHER" id="PTHR23518">
    <property type="entry name" value="C-METHYLTRANSFERASE"/>
    <property type="match status" value="1"/>
</dbReference>
<dbReference type="Gene3D" id="1.20.1250.20">
    <property type="entry name" value="MFS general substrate transporter like domains"/>
    <property type="match status" value="1"/>
</dbReference>
<dbReference type="InterPro" id="IPR020846">
    <property type="entry name" value="MFS_dom"/>
</dbReference>
<dbReference type="Proteomes" id="UP000005867">
    <property type="component" value="Chromosome"/>
</dbReference>
<dbReference type="PROSITE" id="PS50850">
    <property type="entry name" value="MFS"/>
    <property type="match status" value="1"/>
</dbReference>
<feature type="transmembrane region" description="Helical" evidence="1">
    <location>
        <begin position="51"/>
        <end position="67"/>
    </location>
</feature>
<dbReference type="Pfam" id="PF07690">
    <property type="entry name" value="MFS_1"/>
    <property type="match status" value="1"/>
</dbReference>
<protein>
    <recommendedName>
        <fullName evidence="2">Major facilitator superfamily (MFS) profile domain-containing protein</fullName>
    </recommendedName>
</protein>
<dbReference type="InterPro" id="IPR011701">
    <property type="entry name" value="MFS"/>
</dbReference>
<evidence type="ECO:0000313" key="4">
    <source>
        <dbReference type="Proteomes" id="UP000005867"/>
    </source>
</evidence>
<evidence type="ECO:0000256" key="1">
    <source>
        <dbReference type="SAM" id="Phobius"/>
    </source>
</evidence>
<dbReference type="PANTHER" id="PTHR23518:SF2">
    <property type="entry name" value="MAJOR FACILITATOR SUPERFAMILY TRANSPORTER"/>
    <property type="match status" value="1"/>
</dbReference>
<dbReference type="GO" id="GO:0022857">
    <property type="term" value="F:transmembrane transporter activity"/>
    <property type="evidence" value="ECO:0007669"/>
    <property type="project" value="InterPro"/>
</dbReference>
<organism evidence="3 4">
    <name type="scientific">Pyrobaculum ferrireducens</name>
    <dbReference type="NCBI Taxonomy" id="1104324"/>
    <lineage>
        <taxon>Archaea</taxon>
        <taxon>Thermoproteota</taxon>
        <taxon>Thermoprotei</taxon>
        <taxon>Thermoproteales</taxon>
        <taxon>Thermoproteaceae</taxon>
        <taxon>Pyrobaculum</taxon>
    </lineage>
</organism>
<evidence type="ECO:0000313" key="3">
    <source>
        <dbReference type="EMBL" id="AET31617.1"/>
    </source>
</evidence>
<feature type="transmembrane region" description="Helical" evidence="1">
    <location>
        <begin position="73"/>
        <end position="91"/>
    </location>
</feature>
<dbReference type="STRING" id="1104324.P186_0156"/>
<dbReference type="BioCyc" id="PSP1104324:GJSN-149-MONOMER"/>
<name>G7VEJ3_9CREN</name>
<dbReference type="eggNOG" id="arCOG02682">
    <property type="taxonomic scope" value="Archaea"/>
</dbReference>
<dbReference type="HOGENOM" id="CLU_1623523_0_0_2"/>
<gene>
    <name evidence="3" type="ORF">P186_0156</name>
</gene>
<evidence type="ECO:0000259" key="2">
    <source>
        <dbReference type="PROSITE" id="PS50850"/>
    </source>
</evidence>
<keyword evidence="1" id="KW-1133">Transmembrane helix</keyword>
<proteinExistence type="predicted"/>
<accession>G7VEJ3</accession>
<keyword evidence="4" id="KW-1185">Reference proteome</keyword>
<dbReference type="AlphaFoldDB" id="G7VEJ3"/>
<dbReference type="SUPFAM" id="SSF103473">
    <property type="entry name" value="MFS general substrate transporter"/>
    <property type="match status" value="1"/>
</dbReference>
<sequence>MVVGILPLYAATIIGMGPLTLGFMFSAANIATLVGYLLGGFASDLIGRGKVIALSLLLNVLILFSLSMAKDPYAFLALWALASMIFLMHEAPETSYVAKKSPEDLRGSAMGLLGTSTGLVSWISPGISTVLWTSLGPAVIFYVMIIVSAFGLLLIIKSVWSYK</sequence>
<dbReference type="EMBL" id="CP003098">
    <property type="protein sequence ID" value="AET31617.1"/>
    <property type="molecule type" value="Genomic_DNA"/>
</dbReference>
<feature type="domain" description="Major facilitator superfamily (MFS) profile" evidence="2">
    <location>
        <begin position="1"/>
        <end position="163"/>
    </location>
</feature>
<keyword evidence="1" id="KW-0472">Membrane</keyword>
<feature type="transmembrane region" description="Helical" evidence="1">
    <location>
        <begin position="139"/>
        <end position="160"/>
    </location>
</feature>
<feature type="transmembrane region" description="Helical" evidence="1">
    <location>
        <begin position="6"/>
        <end position="39"/>
    </location>
</feature>
<dbReference type="KEGG" id="pyr:P186_0156"/>
<keyword evidence="1" id="KW-0812">Transmembrane</keyword>
<reference evidence="3 4" key="1">
    <citation type="journal article" date="2012" name="J. Bacteriol.">
        <title>Complete genome sequence of strain 1860, a crenarchaeon of the genus pyrobaculum able to grow with various electron acceptors.</title>
        <authorList>
            <person name="Mardanov A.V."/>
            <person name="Gumerov V.M."/>
            <person name="Slobodkina G.B."/>
            <person name="Beletsky A.V."/>
            <person name="Bonch-Osmolovskaya E.A."/>
            <person name="Ravin N.V."/>
            <person name="Skryabin K.G."/>
        </authorList>
    </citation>
    <scope>NUCLEOTIDE SEQUENCE [LARGE SCALE GENOMIC DNA]</scope>
    <source>
        <strain evidence="3 4">1860</strain>
    </source>
</reference>
<feature type="transmembrane region" description="Helical" evidence="1">
    <location>
        <begin position="112"/>
        <end position="133"/>
    </location>
</feature>